<dbReference type="Gene3D" id="3.30.1330.80">
    <property type="entry name" value="Hypothetical protein, similar to alpha- acetolactate decarboxylase, domain 2"/>
    <property type="match status" value="1"/>
</dbReference>
<dbReference type="EMBL" id="CP136051">
    <property type="protein sequence ID" value="WOK08672.1"/>
    <property type="molecule type" value="Genomic_DNA"/>
</dbReference>
<dbReference type="Pfam" id="PF03479">
    <property type="entry name" value="PCC"/>
    <property type="match status" value="1"/>
</dbReference>
<proteinExistence type="predicted"/>
<evidence type="ECO:0000313" key="2">
    <source>
        <dbReference type="EMBL" id="WOK08672.1"/>
    </source>
</evidence>
<keyword evidence="2" id="KW-0238">DNA-binding</keyword>
<gene>
    <name evidence="2" type="ORF">RT717_08485</name>
</gene>
<protein>
    <submittedName>
        <fullName evidence="2">DNA-binding protein</fullName>
    </submittedName>
</protein>
<accession>A0ABZ0IUF3</accession>
<reference evidence="2 3" key="1">
    <citation type="journal article" date="2023" name="Microbiol. Resour. Announc.">
        <title>Complete Genome Sequence of Imperialibacter roseus strain P4T.</title>
        <authorList>
            <person name="Tizabi D.R."/>
            <person name="Bachvaroff T."/>
            <person name="Hill R.T."/>
        </authorList>
    </citation>
    <scope>NUCLEOTIDE SEQUENCE [LARGE SCALE GENOMIC DNA]</scope>
    <source>
        <strain evidence="2 3">P4T</strain>
    </source>
</reference>
<dbReference type="CDD" id="cd11378">
    <property type="entry name" value="DUF296"/>
    <property type="match status" value="1"/>
</dbReference>
<dbReference type="RefSeq" id="WP_317491307.1">
    <property type="nucleotide sequence ID" value="NZ_CP136051.1"/>
</dbReference>
<dbReference type="GO" id="GO:0003677">
    <property type="term" value="F:DNA binding"/>
    <property type="evidence" value="ECO:0007669"/>
    <property type="project" value="UniProtKB-KW"/>
</dbReference>
<sequence>MKAKSASFHTIRLAPGQMLREALSAWAKTHKVDAAAIITCVGSLKKAAIRYANSNTTTNTEGKYEIVSLTGTLSRHGIHLHISLSDGDGKTTGGHLMDGCEIFTTAEIVLAELEGVVFKRLPDAATGYLELNVEKKS</sequence>
<dbReference type="PANTHER" id="PTHR34988:SF1">
    <property type="entry name" value="DNA-BINDING PROTEIN"/>
    <property type="match status" value="1"/>
</dbReference>
<name>A0ABZ0IUF3_9BACT</name>
<dbReference type="InterPro" id="IPR005175">
    <property type="entry name" value="PPC_dom"/>
</dbReference>
<keyword evidence="3" id="KW-1185">Reference proteome</keyword>
<evidence type="ECO:0000259" key="1">
    <source>
        <dbReference type="PROSITE" id="PS51742"/>
    </source>
</evidence>
<dbReference type="SUPFAM" id="SSF117856">
    <property type="entry name" value="AF0104/ALDC/Ptd012-like"/>
    <property type="match status" value="1"/>
</dbReference>
<dbReference type="PROSITE" id="PS51742">
    <property type="entry name" value="PPC"/>
    <property type="match status" value="1"/>
</dbReference>
<organism evidence="2 3">
    <name type="scientific">Imperialibacter roseus</name>
    <dbReference type="NCBI Taxonomy" id="1324217"/>
    <lineage>
        <taxon>Bacteria</taxon>
        <taxon>Pseudomonadati</taxon>
        <taxon>Bacteroidota</taxon>
        <taxon>Cytophagia</taxon>
        <taxon>Cytophagales</taxon>
        <taxon>Flammeovirgaceae</taxon>
        <taxon>Imperialibacter</taxon>
    </lineage>
</organism>
<feature type="domain" description="PPC" evidence="1">
    <location>
        <begin position="3"/>
        <end position="134"/>
    </location>
</feature>
<evidence type="ECO:0000313" key="3">
    <source>
        <dbReference type="Proteomes" id="UP001302349"/>
    </source>
</evidence>
<dbReference type="Proteomes" id="UP001302349">
    <property type="component" value="Chromosome"/>
</dbReference>
<dbReference type="PANTHER" id="PTHR34988">
    <property type="entry name" value="PROTEIN, PUTATIVE-RELATED"/>
    <property type="match status" value="1"/>
</dbReference>